<accession>A0A1I2BRD5</accession>
<evidence type="ECO:0000256" key="3">
    <source>
        <dbReference type="ARBA" id="ARBA00022679"/>
    </source>
</evidence>
<dbReference type="PROSITE" id="PS00108">
    <property type="entry name" value="PROTEIN_KINASE_ST"/>
    <property type="match status" value="1"/>
</dbReference>
<keyword evidence="2 12" id="KW-0723">Serine/threonine-protein kinase</keyword>
<evidence type="ECO:0000256" key="8">
    <source>
        <dbReference type="ARBA" id="ARBA00048679"/>
    </source>
</evidence>
<dbReference type="PANTHER" id="PTHR24363">
    <property type="entry name" value="SERINE/THREONINE PROTEIN KINASE"/>
    <property type="match status" value="1"/>
</dbReference>
<sequence>MERSEVILEGEHELPLWEAGSIIADRYAVIRVLGKGGMGIVYAVEDRKLQGKLRAIKVTPLSVEEEVDEAHSITAEAGMLVRLNHPNLPHIVDAFPIHKHSVYAVVMDFIHGETLAVQFQKRQSQMLLLEVVQLGLQLCSALNYLHRQRPQIIHRDLKPSNVMVEEGGGYLRLIDFGIARQGKAMGGQDTQKLGTPGFAAPEQYQGSSQSDPRTDVYGLGALLYYLASGGELYQPLPVVPRLEPHFQWKDRMNAEGSLMLANVLSRMLAYRLEDRTANMGQVERELLAIVQLAGGDHVRPAFGCPNRQGHVSAAANGVTIGLMALSPGAGATFAAITLAKLLGRRGVSCIAAEFPSNQPEWHALLPSQHTSGRQAFGNYWTWQEGAIQWLAQKPGRTEQEAYDLEKWELFLNQQHYGVKIVDFPSSNEPAAGEWLSRCQLVCIVADPFPAKWQQLQLRRLQTLQQGLNAREGRFVWLANKDNRFVDREQWLQLLPERPITVLPMLPAAEWLNVLWSGEWVTENKRLGKPVMQAFDPLLVLISRMLNKGKGKL</sequence>
<gene>
    <name evidence="12" type="ORF">SAMN04487969_10440</name>
</gene>
<protein>
    <recommendedName>
        <fullName evidence="1">non-specific serine/threonine protein kinase</fullName>
        <ecNumber evidence="1">2.7.11.1</ecNumber>
    </recommendedName>
</protein>
<dbReference type="InterPro" id="IPR008271">
    <property type="entry name" value="Ser/Thr_kinase_AS"/>
</dbReference>
<dbReference type="PROSITE" id="PS50011">
    <property type="entry name" value="PROTEIN_KINASE_DOM"/>
    <property type="match status" value="1"/>
</dbReference>
<proteinExistence type="predicted"/>
<evidence type="ECO:0000256" key="4">
    <source>
        <dbReference type="ARBA" id="ARBA00022741"/>
    </source>
</evidence>
<dbReference type="EC" id="2.7.11.1" evidence="1"/>
<reference evidence="13" key="1">
    <citation type="submission" date="2016-10" db="EMBL/GenBank/DDBJ databases">
        <authorList>
            <person name="Varghese N."/>
            <person name="Submissions S."/>
        </authorList>
    </citation>
    <scope>NUCLEOTIDE SEQUENCE [LARGE SCALE GENOMIC DNA]</scope>
    <source>
        <strain evidence="13">CGMCC 1.10223</strain>
    </source>
</reference>
<keyword evidence="4 9" id="KW-0547">Nucleotide-binding</keyword>
<evidence type="ECO:0000256" key="1">
    <source>
        <dbReference type="ARBA" id="ARBA00012513"/>
    </source>
</evidence>
<evidence type="ECO:0000313" key="12">
    <source>
        <dbReference type="EMBL" id="SFE58672.1"/>
    </source>
</evidence>
<keyword evidence="5 12" id="KW-0418">Kinase</keyword>
<dbReference type="Gene3D" id="1.10.510.10">
    <property type="entry name" value="Transferase(Phosphotransferase) domain 1"/>
    <property type="match status" value="1"/>
</dbReference>
<organism evidence="12 13">
    <name type="scientific">Paenibacillus algorifonticola</name>
    <dbReference type="NCBI Taxonomy" id="684063"/>
    <lineage>
        <taxon>Bacteria</taxon>
        <taxon>Bacillati</taxon>
        <taxon>Bacillota</taxon>
        <taxon>Bacilli</taxon>
        <taxon>Bacillales</taxon>
        <taxon>Paenibacillaceae</taxon>
        <taxon>Paenibacillus</taxon>
    </lineage>
</organism>
<dbReference type="SMART" id="SM00220">
    <property type="entry name" value="S_TKc"/>
    <property type="match status" value="1"/>
</dbReference>
<evidence type="ECO:0000256" key="5">
    <source>
        <dbReference type="ARBA" id="ARBA00022777"/>
    </source>
</evidence>
<comment type="catalytic activity">
    <reaction evidence="7">
        <text>L-threonyl-[protein] + ATP = O-phospho-L-threonyl-[protein] + ADP + H(+)</text>
        <dbReference type="Rhea" id="RHEA:46608"/>
        <dbReference type="Rhea" id="RHEA-COMP:11060"/>
        <dbReference type="Rhea" id="RHEA-COMP:11605"/>
        <dbReference type="ChEBI" id="CHEBI:15378"/>
        <dbReference type="ChEBI" id="CHEBI:30013"/>
        <dbReference type="ChEBI" id="CHEBI:30616"/>
        <dbReference type="ChEBI" id="CHEBI:61977"/>
        <dbReference type="ChEBI" id="CHEBI:456216"/>
        <dbReference type="EC" id="2.7.11.1"/>
    </reaction>
</comment>
<feature type="region of interest" description="Disordered" evidence="10">
    <location>
        <begin position="189"/>
        <end position="212"/>
    </location>
</feature>
<dbReference type="OrthoDB" id="9788659at2"/>
<feature type="binding site" evidence="9">
    <location>
        <position position="57"/>
    </location>
    <ligand>
        <name>ATP</name>
        <dbReference type="ChEBI" id="CHEBI:30616"/>
    </ligand>
</feature>
<dbReference type="Pfam" id="PF00069">
    <property type="entry name" value="Pkinase"/>
    <property type="match status" value="1"/>
</dbReference>
<keyword evidence="6 9" id="KW-0067">ATP-binding</keyword>
<dbReference type="CDD" id="cd14014">
    <property type="entry name" value="STKc_PknB_like"/>
    <property type="match status" value="1"/>
</dbReference>
<dbReference type="Gene3D" id="3.30.200.20">
    <property type="entry name" value="Phosphorylase Kinase, domain 1"/>
    <property type="match status" value="1"/>
</dbReference>
<keyword evidence="13" id="KW-1185">Reference proteome</keyword>
<evidence type="ECO:0000256" key="6">
    <source>
        <dbReference type="ARBA" id="ARBA00022840"/>
    </source>
</evidence>
<evidence type="ECO:0000256" key="7">
    <source>
        <dbReference type="ARBA" id="ARBA00047899"/>
    </source>
</evidence>
<evidence type="ECO:0000313" key="13">
    <source>
        <dbReference type="Proteomes" id="UP000183410"/>
    </source>
</evidence>
<evidence type="ECO:0000256" key="10">
    <source>
        <dbReference type="SAM" id="MobiDB-lite"/>
    </source>
</evidence>
<dbReference type="GO" id="GO:0005524">
    <property type="term" value="F:ATP binding"/>
    <property type="evidence" value="ECO:0007669"/>
    <property type="project" value="UniProtKB-UniRule"/>
</dbReference>
<feature type="domain" description="Protein kinase" evidence="11">
    <location>
        <begin position="27"/>
        <end position="287"/>
    </location>
</feature>
<dbReference type="SUPFAM" id="SSF56112">
    <property type="entry name" value="Protein kinase-like (PK-like)"/>
    <property type="match status" value="1"/>
</dbReference>
<dbReference type="InterPro" id="IPR011009">
    <property type="entry name" value="Kinase-like_dom_sf"/>
</dbReference>
<evidence type="ECO:0000259" key="11">
    <source>
        <dbReference type="PROSITE" id="PS50011"/>
    </source>
</evidence>
<dbReference type="GO" id="GO:0004674">
    <property type="term" value="F:protein serine/threonine kinase activity"/>
    <property type="evidence" value="ECO:0007669"/>
    <property type="project" value="UniProtKB-KW"/>
</dbReference>
<keyword evidence="3" id="KW-0808">Transferase</keyword>
<dbReference type="RefSeq" id="WP_052737118.1">
    <property type="nucleotide sequence ID" value="NZ_FONN01000004.1"/>
</dbReference>
<dbReference type="EMBL" id="FONN01000004">
    <property type="protein sequence ID" value="SFE58672.1"/>
    <property type="molecule type" value="Genomic_DNA"/>
</dbReference>
<dbReference type="PANTHER" id="PTHR24363:SF0">
    <property type="entry name" value="SERINE_THREONINE KINASE LIKE DOMAIN CONTAINING 1"/>
    <property type="match status" value="1"/>
</dbReference>
<comment type="catalytic activity">
    <reaction evidence="8">
        <text>L-seryl-[protein] + ATP = O-phospho-L-seryl-[protein] + ADP + H(+)</text>
        <dbReference type="Rhea" id="RHEA:17989"/>
        <dbReference type="Rhea" id="RHEA-COMP:9863"/>
        <dbReference type="Rhea" id="RHEA-COMP:11604"/>
        <dbReference type="ChEBI" id="CHEBI:15378"/>
        <dbReference type="ChEBI" id="CHEBI:29999"/>
        <dbReference type="ChEBI" id="CHEBI:30616"/>
        <dbReference type="ChEBI" id="CHEBI:83421"/>
        <dbReference type="ChEBI" id="CHEBI:456216"/>
        <dbReference type="EC" id="2.7.11.1"/>
    </reaction>
</comment>
<dbReference type="InterPro" id="IPR017441">
    <property type="entry name" value="Protein_kinase_ATP_BS"/>
</dbReference>
<name>A0A1I2BRD5_9BACL</name>
<dbReference type="AlphaFoldDB" id="A0A1I2BRD5"/>
<dbReference type="InterPro" id="IPR000719">
    <property type="entry name" value="Prot_kinase_dom"/>
</dbReference>
<dbReference type="Proteomes" id="UP000183410">
    <property type="component" value="Unassembled WGS sequence"/>
</dbReference>
<evidence type="ECO:0000256" key="9">
    <source>
        <dbReference type="PROSITE-ProRule" id="PRU10141"/>
    </source>
</evidence>
<dbReference type="PROSITE" id="PS00107">
    <property type="entry name" value="PROTEIN_KINASE_ATP"/>
    <property type="match status" value="1"/>
</dbReference>
<evidence type="ECO:0000256" key="2">
    <source>
        <dbReference type="ARBA" id="ARBA00022527"/>
    </source>
</evidence>